<comment type="caution">
    <text evidence="2">The sequence shown here is derived from an EMBL/GenBank/DDBJ whole genome shotgun (WGS) entry which is preliminary data.</text>
</comment>
<accession>A0A2H0BYE5</accession>
<dbReference type="Gene3D" id="1.10.30.50">
    <property type="match status" value="1"/>
</dbReference>
<sequence>MANLFEYGKRLQEAALEIISLIGSGEHISKQKSRKIITLFVKIDEIKKSIVSILFHDNGRETSARDRILAYLKSNVGEKVSGRELSQVGGISEYARRIRELRHEHGGWQISTGMNRSDLRPDEYLLESLNQRPVYERMNAQVWAEVLERDSFTCQNCGWKKGDPQTNNRKFLEVHHRNPVKAQGEPTIENLITLCNVCHDAIA</sequence>
<evidence type="ECO:0000313" key="3">
    <source>
        <dbReference type="Proteomes" id="UP000231246"/>
    </source>
</evidence>
<dbReference type="Proteomes" id="UP000231246">
    <property type="component" value="Unassembled WGS sequence"/>
</dbReference>
<dbReference type="Pfam" id="PF01844">
    <property type="entry name" value="HNH"/>
    <property type="match status" value="1"/>
</dbReference>
<evidence type="ECO:0000313" key="2">
    <source>
        <dbReference type="EMBL" id="PIP62050.1"/>
    </source>
</evidence>
<name>A0A2H0BYE5_9BACT</name>
<dbReference type="CDD" id="cd00085">
    <property type="entry name" value="HNHc"/>
    <property type="match status" value="1"/>
</dbReference>
<gene>
    <name evidence="2" type="ORF">COW99_00700</name>
</gene>
<dbReference type="GO" id="GO:0008270">
    <property type="term" value="F:zinc ion binding"/>
    <property type="evidence" value="ECO:0007669"/>
    <property type="project" value="InterPro"/>
</dbReference>
<evidence type="ECO:0000259" key="1">
    <source>
        <dbReference type="SMART" id="SM00507"/>
    </source>
</evidence>
<feature type="domain" description="HNH nuclease" evidence="1">
    <location>
        <begin position="141"/>
        <end position="200"/>
    </location>
</feature>
<protein>
    <recommendedName>
        <fullName evidence="1">HNH nuclease domain-containing protein</fullName>
    </recommendedName>
</protein>
<dbReference type="EMBL" id="PCTA01000004">
    <property type="protein sequence ID" value="PIP62050.1"/>
    <property type="molecule type" value="Genomic_DNA"/>
</dbReference>
<dbReference type="InterPro" id="IPR002711">
    <property type="entry name" value="HNH"/>
</dbReference>
<dbReference type="GO" id="GO:0004519">
    <property type="term" value="F:endonuclease activity"/>
    <property type="evidence" value="ECO:0007669"/>
    <property type="project" value="InterPro"/>
</dbReference>
<dbReference type="GO" id="GO:0003676">
    <property type="term" value="F:nucleic acid binding"/>
    <property type="evidence" value="ECO:0007669"/>
    <property type="project" value="InterPro"/>
</dbReference>
<dbReference type="InterPro" id="IPR055245">
    <property type="entry name" value="HTH_proteobacteria"/>
</dbReference>
<dbReference type="InterPro" id="IPR003615">
    <property type="entry name" value="HNH_nuc"/>
</dbReference>
<proteinExistence type="predicted"/>
<dbReference type="AlphaFoldDB" id="A0A2H0BYE5"/>
<organism evidence="2 3">
    <name type="scientific">Candidatus Roizmanbacteria bacterium CG22_combo_CG10-13_8_21_14_all_38_20</name>
    <dbReference type="NCBI Taxonomy" id="1974862"/>
    <lineage>
        <taxon>Bacteria</taxon>
        <taxon>Candidatus Roizmaniibacteriota</taxon>
    </lineage>
</organism>
<reference evidence="2 3" key="1">
    <citation type="submission" date="2017-09" db="EMBL/GenBank/DDBJ databases">
        <title>Depth-based differentiation of microbial function through sediment-hosted aquifers and enrichment of novel symbionts in the deep terrestrial subsurface.</title>
        <authorList>
            <person name="Probst A.J."/>
            <person name="Ladd B."/>
            <person name="Jarett J.K."/>
            <person name="Geller-Mcgrath D.E."/>
            <person name="Sieber C.M."/>
            <person name="Emerson J.B."/>
            <person name="Anantharaman K."/>
            <person name="Thomas B.C."/>
            <person name="Malmstrom R."/>
            <person name="Stieglmeier M."/>
            <person name="Klingl A."/>
            <person name="Woyke T."/>
            <person name="Ryan C.M."/>
            <person name="Banfield J.F."/>
        </authorList>
    </citation>
    <scope>NUCLEOTIDE SEQUENCE [LARGE SCALE GENOMIC DNA]</scope>
    <source>
        <strain evidence="2">CG22_combo_CG10-13_8_21_14_all_38_20</strain>
    </source>
</reference>
<dbReference type="SMART" id="SM00507">
    <property type="entry name" value="HNHc"/>
    <property type="match status" value="1"/>
</dbReference>
<dbReference type="Pfam" id="PF14090">
    <property type="entry name" value="HTH_39"/>
    <property type="match status" value="1"/>
</dbReference>